<organism evidence="2 3">
    <name type="scientific">Crassaminicella thermophila</name>
    <dbReference type="NCBI Taxonomy" id="2599308"/>
    <lineage>
        <taxon>Bacteria</taxon>
        <taxon>Bacillati</taxon>
        <taxon>Bacillota</taxon>
        <taxon>Clostridia</taxon>
        <taxon>Eubacteriales</taxon>
        <taxon>Clostridiaceae</taxon>
        <taxon>Crassaminicella</taxon>
    </lineage>
</organism>
<dbReference type="KEGG" id="crs:FQB35_09595"/>
<evidence type="ECO:0000256" key="1">
    <source>
        <dbReference type="SAM" id="Phobius"/>
    </source>
</evidence>
<dbReference type="AlphaFoldDB" id="A0A5C0SFS0"/>
<keyword evidence="1" id="KW-0472">Membrane</keyword>
<dbReference type="EMBL" id="CP042243">
    <property type="protein sequence ID" value="QEK12557.1"/>
    <property type="molecule type" value="Genomic_DNA"/>
</dbReference>
<keyword evidence="3" id="KW-1185">Reference proteome</keyword>
<keyword evidence="1" id="KW-0812">Transmembrane</keyword>
<feature type="transmembrane region" description="Helical" evidence="1">
    <location>
        <begin position="22"/>
        <end position="44"/>
    </location>
</feature>
<dbReference type="Proteomes" id="UP000324646">
    <property type="component" value="Chromosome"/>
</dbReference>
<evidence type="ECO:0008006" key="4">
    <source>
        <dbReference type="Google" id="ProtNLM"/>
    </source>
</evidence>
<keyword evidence="1" id="KW-1133">Transmembrane helix</keyword>
<reference evidence="2 3" key="1">
    <citation type="submission" date="2019-07" db="EMBL/GenBank/DDBJ databases">
        <title>Complete genome of Crassaminicella thermophila SY095.</title>
        <authorList>
            <person name="Li X."/>
        </authorList>
    </citation>
    <scope>NUCLEOTIDE SEQUENCE [LARGE SCALE GENOMIC DNA]</scope>
    <source>
        <strain evidence="2 3">SY095</strain>
    </source>
</reference>
<protein>
    <recommendedName>
        <fullName evidence="4">TrbC/VIRB2 family protein</fullName>
    </recommendedName>
</protein>
<gene>
    <name evidence="2" type="ORF">FQB35_09595</name>
</gene>
<dbReference type="OrthoDB" id="1963100at2"/>
<sequence>MKGLSGLSAKLMPVFKTLLHEVASLSWIAALAMIAIGGALFMFGNEFGAKKLCRNAIYGWIIIQIVNMLA</sequence>
<proteinExistence type="predicted"/>
<name>A0A5C0SFS0_CRATE</name>
<accession>A0A5C0SFS0</accession>
<evidence type="ECO:0000313" key="3">
    <source>
        <dbReference type="Proteomes" id="UP000324646"/>
    </source>
</evidence>
<evidence type="ECO:0000313" key="2">
    <source>
        <dbReference type="EMBL" id="QEK12557.1"/>
    </source>
</evidence>
<dbReference type="RefSeq" id="WP_148809711.1">
    <property type="nucleotide sequence ID" value="NZ_CP042243.1"/>
</dbReference>